<accession>A0A2A8D2I8</accession>
<dbReference type="EMBL" id="PDEQ01000001">
    <property type="protein sequence ID" value="PEN15146.1"/>
    <property type="molecule type" value="Genomic_DNA"/>
</dbReference>
<comment type="caution">
    <text evidence="1">The sequence shown here is derived from an EMBL/GenBank/DDBJ whole genome shotgun (WGS) entry which is preliminary data.</text>
</comment>
<protein>
    <submittedName>
        <fullName evidence="1">Uncharacterized protein</fullName>
    </submittedName>
</protein>
<evidence type="ECO:0000313" key="1">
    <source>
        <dbReference type="EMBL" id="PEN15146.1"/>
    </source>
</evidence>
<dbReference type="RefSeq" id="WP_098074044.1">
    <property type="nucleotide sequence ID" value="NZ_PDEQ01000001.1"/>
</dbReference>
<proteinExistence type="predicted"/>
<evidence type="ECO:0000313" key="2">
    <source>
        <dbReference type="Proteomes" id="UP000220102"/>
    </source>
</evidence>
<dbReference type="Proteomes" id="UP000220102">
    <property type="component" value="Unassembled WGS sequence"/>
</dbReference>
<name>A0A2A8D2I8_9BACT</name>
<sequence>MVPPKAAAPEDQLSDRERALLRDAERIRALREQYWDALTNGPAYEATRLQDELRLAQHRFRERSNRH</sequence>
<dbReference type="AlphaFoldDB" id="A0A2A8D2I8"/>
<reference evidence="1 2" key="1">
    <citation type="submission" date="2017-10" db="EMBL/GenBank/DDBJ databases">
        <title>Draft genome of Longibacter Salinarum.</title>
        <authorList>
            <person name="Goh K.M."/>
            <person name="Shamsir M.S."/>
            <person name="Lim S.W."/>
        </authorList>
    </citation>
    <scope>NUCLEOTIDE SEQUENCE [LARGE SCALE GENOMIC DNA]</scope>
    <source>
        <strain evidence="1 2">KCTC 52045</strain>
    </source>
</reference>
<keyword evidence="2" id="KW-1185">Reference proteome</keyword>
<gene>
    <name evidence="1" type="ORF">CRI94_02350</name>
</gene>
<organism evidence="1 2">
    <name type="scientific">Longibacter salinarum</name>
    <dbReference type="NCBI Taxonomy" id="1850348"/>
    <lineage>
        <taxon>Bacteria</taxon>
        <taxon>Pseudomonadati</taxon>
        <taxon>Rhodothermota</taxon>
        <taxon>Rhodothermia</taxon>
        <taxon>Rhodothermales</taxon>
        <taxon>Salisaetaceae</taxon>
        <taxon>Longibacter</taxon>
    </lineage>
</organism>